<dbReference type="PANTHER" id="PTHR43114:SF7">
    <property type="entry name" value="ADENOSINE DEAMINASE DOMAIN-CONTAINING PROTEIN"/>
    <property type="match status" value="1"/>
</dbReference>
<dbReference type="GO" id="GO:0005829">
    <property type="term" value="C:cytosol"/>
    <property type="evidence" value="ECO:0007669"/>
    <property type="project" value="TreeGrafter"/>
</dbReference>
<dbReference type="Gene3D" id="3.20.20.140">
    <property type="entry name" value="Metal-dependent hydrolases"/>
    <property type="match status" value="1"/>
</dbReference>
<dbReference type="PANTHER" id="PTHR43114">
    <property type="entry name" value="ADENINE DEAMINASE"/>
    <property type="match status" value="1"/>
</dbReference>
<sequence length="337" mass="37746">MDRVPYPTIQQWKSHLDLHSTPFLSSLPKLELHLHLEGTLTPSLRFALAARNAIPLVSTRLNKTFTTLPDLQEAYQLLEPSSVKGPGLSAFFEAYMGGMECLIREEDFYELAWAYYVRAKEMNVRYCEVVFDIQAHTRRGIAVETVMSGLRRAQIDARAKLKVKAQYILCILRDLSLESAMQHYENTALPYKHMIAGIGLDSNEFAHPPSIFGPLYARAKSDGFKTTAHSDVAQPDALVHLKQILTPPLELDRIDHGLDAAGSDELMALIQSKDHGFGLTICPWAYVRHCTEGRLFGSIRRFVNAGVKICIGSDSPAYVESNWVVDHLALLPVEGRL</sequence>
<dbReference type="GO" id="GO:0000034">
    <property type="term" value="F:adenine deaminase activity"/>
    <property type="evidence" value="ECO:0007669"/>
    <property type="project" value="TreeGrafter"/>
</dbReference>
<accession>A0A8T9C6L1</accession>
<evidence type="ECO:0000256" key="2">
    <source>
        <dbReference type="ARBA" id="ARBA00022723"/>
    </source>
</evidence>
<evidence type="ECO:0000313" key="5">
    <source>
        <dbReference type="EMBL" id="TVY80682.1"/>
    </source>
</evidence>
<dbReference type="GO" id="GO:0046872">
    <property type="term" value="F:metal ion binding"/>
    <property type="evidence" value="ECO:0007669"/>
    <property type="project" value="UniProtKB-KW"/>
</dbReference>
<reference evidence="5 6" key="1">
    <citation type="submission" date="2018-05" db="EMBL/GenBank/DDBJ databases">
        <title>Genome sequencing and assembly of the regulated plant pathogen Lachnellula willkommii and related sister species for the development of diagnostic species identification markers.</title>
        <authorList>
            <person name="Giroux E."/>
            <person name="Bilodeau G."/>
        </authorList>
    </citation>
    <scope>NUCLEOTIDE SEQUENCE [LARGE SCALE GENOMIC DNA]</scope>
    <source>
        <strain evidence="5 6">CBS 268.59</strain>
    </source>
</reference>
<proteinExistence type="predicted"/>
<keyword evidence="2" id="KW-0479">Metal-binding</keyword>
<protein>
    <submittedName>
        <fullName evidence="5">Putative deaminase</fullName>
    </submittedName>
</protein>
<dbReference type="OrthoDB" id="272271at2759"/>
<organism evidence="5 6">
    <name type="scientific">Lachnellula suecica</name>
    <dbReference type="NCBI Taxonomy" id="602035"/>
    <lineage>
        <taxon>Eukaryota</taxon>
        <taxon>Fungi</taxon>
        <taxon>Dikarya</taxon>
        <taxon>Ascomycota</taxon>
        <taxon>Pezizomycotina</taxon>
        <taxon>Leotiomycetes</taxon>
        <taxon>Helotiales</taxon>
        <taxon>Lachnaceae</taxon>
        <taxon>Lachnellula</taxon>
    </lineage>
</organism>
<evidence type="ECO:0000259" key="4">
    <source>
        <dbReference type="Pfam" id="PF00962"/>
    </source>
</evidence>
<evidence type="ECO:0000313" key="6">
    <source>
        <dbReference type="Proteomes" id="UP000469558"/>
    </source>
</evidence>
<keyword evidence="6" id="KW-1185">Reference proteome</keyword>
<name>A0A8T9C6L1_9HELO</name>
<dbReference type="AlphaFoldDB" id="A0A8T9C6L1"/>
<dbReference type="Proteomes" id="UP000469558">
    <property type="component" value="Unassembled WGS sequence"/>
</dbReference>
<comment type="cofactor">
    <cofactor evidence="1">
        <name>Zn(2+)</name>
        <dbReference type="ChEBI" id="CHEBI:29105"/>
    </cofactor>
</comment>
<dbReference type="InterPro" id="IPR006330">
    <property type="entry name" value="Ado/ade_deaminase"/>
</dbReference>
<feature type="domain" description="Adenosine deaminase" evidence="4">
    <location>
        <begin position="28"/>
        <end position="322"/>
    </location>
</feature>
<comment type="caution">
    <text evidence="5">The sequence shown here is derived from an EMBL/GenBank/DDBJ whole genome shotgun (WGS) entry which is preliminary data.</text>
</comment>
<evidence type="ECO:0000256" key="1">
    <source>
        <dbReference type="ARBA" id="ARBA00001947"/>
    </source>
</evidence>
<evidence type="ECO:0000256" key="3">
    <source>
        <dbReference type="ARBA" id="ARBA00022801"/>
    </source>
</evidence>
<dbReference type="GO" id="GO:0006146">
    <property type="term" value="P:adenine catabolic process"/>
    <property type="evidence" value="ECO:0007669"/>
    <property type="project" value="TreeGrafter"/>
</dbReference>
<dbReference type="InterPro" id="IPR032466">
    <property type="entry name" value="Metal_Hydrolase"/>
</dbReference>
<dbReference type="EMBL" id="QGMK01000632">
    <property type="protein sequence ID" value="TVY80682.1"/>
    <property type="molecule type" value="Genomic_DNA"/>
</dbReference>
<dbReference type="InterPro" id="IPR001365">
    <property type="entry name" value="A_deaminase_dom"/>
</dbReference>
<dbReference type="Pfam" id="PF00962">
    <property type="entry name" value="A_deaminase"/>
    <property type="match status" value="1"/>
</dbReference>
<dbReference type="SUPFAM" id="SSF51556">
    <property type="entry name" value="Metallo-dependent hydrolases"/>
    <property type="match status" value="1"/>
</dbReference>
<dbReference type="GO" id="GO:0043103">
    <property type="term" value="P:hypoxanthine salvage"/>
    <property type="evidence" value="ECO:0007669"/>
    <property type="project" value="TreeGrafter"/>
</dbReference>
<gene>
    <name evidence="5" type="ORF">LSUE1_G008227</name>
</gene>
<keyword evidence="3" id="KW-0378">Hydrolase</keyword>